<reference evidence="2 3" key="1">
    <citation type="journal article" date="2015" name="Genome Biol.">
        <title>Comparative genomics of Steinernema reveals deeply conserved gene regulatory networks.</title>
        <authorList>
            <person name="Dillman A.R."/>
            <person name="Macchietto M."/>
            <person name="Porter C.F."/>
            <person name="Rogers A."/>
            <person name="Williams B."/>
            <person name="Antoshechkin I."/>
            <person name="Lee M.M."/>
            <person name="Goodwin Z."/>
            <person name="Lu X."/>
            <person name="Lewis E.E."/>
            <person name="Goodrich-Blair H."/>
            <person name="Stock S.P."/>
            <person name="Adams B.J."/>
            <person name="Sternberg P.W."/>
            <person name="Mortazavi A."/>
        </authorList>
    </citation>
    <scope>NUCLEOTIDE SEQUENCE [LARGE SCALE GENOMIC DNA]</scope>
    <source>
        <strain evidence="2 3">ALL</strain>
    </source>
</reference>
<dbReference type="Proteomes" id="UP000298663">
    <property type="component" value="Unassembled WGS sequence"/>
</dbReference>
<reference evidence="2 3" key="2">
    <citation type="journal article" date="2019" name="G3 (Bethesda)">
        <title>Hybrid Assembly of the Genome of the Entomopathogenic Nematode Steinernema carpocapsae Identifies the X-Chromosome.</title>
        <authorList>
            <person name="Serra L."/>
            <person name="Macchietto M."/>
            <person name="Macias-Munoz A."/>
            <person name="McGill C.J."/>
            <person name="Rodriguez I.M."/>
            <person name="Rodriguez B."/>
            <person name="Murad R."/>
            <person name="Mortazavi A."/>
        </authorList>
    </citation>
    <scope>NUCLEOTIDE SEQUENCE [LARGE SCALE GENOMIC DNA]</scope>
    <source>
        <strain evidence="2 3">ALL</strain>
    </source>
</reference>
<dbReference type="EMBL" id="AZBU02000002">
    <property type="protein sequence ID" value="TKR95090.1"/>
    <property type="molecule type" value="Genomic_DNA"/>
</dbReference>
<evidence type="ECO:0000256" key="1">
    <source>
        <dbReference type="SAM" id="SignalP"/>
    </source>
</evidence>
<dbReference type="SUPFAM" id="SSF82895">
    <property type="entry name" value="TSP-1 type 1 repeat"/>
    <property type="match status" value="1"/>
</dbReference>
<organism evidence="2 3">
    <name type="scientific">Steinernema carpocapsae</name>
    <name type="common">Entomopathogenic nematode</name>
    <dbReference type="NCBI Taxonomy" id="34508"/>
    <lineage>
        <taxon>Eukaryota</taxon>
        <taxon>Metazoa</taxon>
        <taxon>Ecdysozoa</taxon>
        <taxon>Nematoda</taxon>
        <taxon>Chromadorea</taxon>
        <taxon>Rhabditida</taxon>
        <taxon>Tylenchina</taxon>
        <taxon>Panagrolaimomorpha</taxon>
        <taxon>Strongyloidoidea</taxon>
        <taxon>Steinernematidae</taxon>
        <taxon>Steinernema</taxon>
    </lineage>
</organism>
<dbReference type="OrthoDB" id="5868789at2759"/>
<sequence>MTSVAGFLALFFLLFTLQESLSCPICGQPPYEGQWGAWSGWGTCVYAYGTYSETRMRYCSSSECPGGDGSESRACNPIPSIPPQCDTCGCSMCQNTPPPCISCGRKKRLAMQAKLLDIKKEYLGRQNKG</sequence>
<gene>
    <name evidence="2" type="ORF">L596_009306</name>
</gene>
<dbReference type="InterPro" id="IPR036383">
    <property type="entry name" value="TSP1_rpt_sf"/>
</dbReference>
<name>A0A4U5PF88_STECR</name>
<evidence type="ECO:0000313" key="3">
    <source>
        <dbReference type="Proteomes" id="UP000298663"/>
    </source>
</evidence>
<protein>
    <submittedName>
        <fullName evidence="2">Uncharacterized protein</fullName>
    </submittedName>
</protein>
<comment type="caution">
    <text evidence="2">The sequence shown here is derived from an EMBL/GenBank/DDBJ whole genome shotgun (WGS) entry which is preliminary data.</text>
</comment>
<accession>A0A4U5PF88</accession>
<keyword evidence="1" id="KW-0732">Signal</keyword>
<dbReference type="Gene3D" id="2.20.100.10">
    <property type="entry name" value="Thrombospondin type-1 (TSP1) repeat"/>
    <property type="match status" value="1"/>
</dbReference>
<proteinExistence type="predicted"/>
<feature type="signal peptide" evidence="1">
    <location>
        <begin position="1"/>
        <end position="22"/>
    </location>
</feature>
<keyword evidence="3" id="KW-1185">Reference proteome</keyword>
<evidence type="ECO:0000313" key="2">
    <source>
        <dbReference type="EMBL" id="TKR95090.1"/>
    </source>
</evidence>
<feature type="chain" id="PRO_5020548209" evidence="1">
    <location>
        <begin position="23"/>
        <end position="129"/>
    </location>
</feature>
<dbReference type="AlphaFoldDB" id="A0A4U5PF88"/>